<gene>
    <name evidence="1" type="ORF">EPI10_022831</name>
</gene>
<reference evidence="2" key="1">
    <citation type="journal article" date="2019" name="Plant Biotechnol. J.">
        <title>Genome sequencing of the Australian wild diploid species Gossypium australe highlights disease resistance and delayed gland morphogenesis.</title>
        <authorList>
            <person name="Cai Y."/>
            <person name="Cai X."/>
            <person name="Wang Q."/>
            <person name="Wang P."/>
            <person name="Zhang Y."/>
            <person name="Cai C."/>
            <person name="Xu Y."/>
            <person name="Wang K."/>
            <person name="Zhou Z."/>
            <person name="Wang C."/>
            <person name="Geng S."/>
            <person name="Li B."/>
            <person name="Dong Q."/>
            <person name="Hou Y."/>
            <person name="Wang H."/>
            <person name="Ai P."/>
            <person name="Liu Z."/>
            <person name="Yi F."/>
            <person name="Sun M."/>
            <person name="An G."/>
            <person name="Cheng J."/>
            <person name="Zhang Y."/>
            <person name="Shi Q."/>
            <person name="Xie Y."/>
            <person name="Shi X."/>
            <person name="Chang Y."/>
            <person name="Huang F."/>
            <person name="Chen Y."/>
            <person name="Hong S."/>
            <person name="Mi L."/>
            <person name="Sun Q."/>
            <person name="Zhang L."/>
            <person name="Zhou B."/>
            <person name="Peng R."/>
            <person name="Zhang X."/>
            <person name="Liu F."/>
        </authorList>
    </citation>
    <scope>NUCLEOTIDE SEQUENCE [LARGE SCALE GENOMIC DNA]</scope>
    <source>
        <strain evidence="2">cv. PA1801</strain>
    </source>
</reference>
<evidence type="ECO:0000313" key="2">
    <source>
        <dbReference type="Proteomes" id="UP000325315"/>
    </source>
</evidence>
<name>A0A5B6VTN8_9ROSI</name>
<proteinExistence type="predicted"/>
<comment type="caution">
    <text evidence="1">The sequence shown here is derived from an EMBL/GenBank/DDBJ whole genome shotgun (WGS) entry which is preliminary data.</text>
</comment>
<dbReference type="EMBL" id="SMMG02000005">
    <property type="protein sequence ID" value="KAA3472344.1"/>
    <property type="molecule type" value="Genomic_DNA"/>
</dbReference>
<evidence type="ECO:0000313" key="1">
    <source>
        <dbReference type="EMBL" id="KAA3472344.1"/>
    </source>
</evidence>
<dbReference type="Proteomes" id="UP000325315">
    <property type="component" value="Unassembled WGS sequence"/>
</dbReference>
<organism evidence="1 2">
    <name type="scientific">Gossypium australe</name>
    <dbReference type="NCBI Taxonomy" id="47621"/>
    <lineage>
        <taxon>Eukaryota</taxon>
        <taxon>Viridiplantae</taxon>
        <taxon>Streptophyta</taxon>
        <taxon>Embryophyta</taxon>
        <taxon>Tracheophyta</taxon>
        <taxon>Spermatophyta</taxon>
        <taxon>Magnoliopsida</taxon>
        <taxon>eudicotyledons</taxon>
        <taxon>Gunneridae</taxon>
        <taxon>Pentapetalae</taxon>
        <taxon>rosids</taxon>
        <taxon>malvids</taxon>
        <taxon>Malvales</taxon>
        <taxon>Malvaceae</taxon>
        <taxon>Malvoideae</taxon>
        <taxon>Gossypium</taxon>
    </lineage>
</organism>
<protein>
    <submittedName>
        <fullName evidence="1">Uncharacterized protein</fullName>
    </submittedName>
</protein>
<accession>A0A5B6VTN8</accession>
<keyword evidence="2" id="KW-1185">Reference proteome</keyword>
<sequence length="62" mass="7252">MTKKFHPKATEHRWQRNKGLARNGRNISRIYSRLDKKTSHEAIHKGGDLGRIVKYGSYKSSR</sequence>
<dbReference type="AlphaFoldDB" id="A0A5B6VTN8"/>